<dbReference type="AlphaFoldDB" id="A0A5D0MHJ9"/>
<accession>A0A5D0MHJ9</accession>
<evidence type="ECO:0000256" key="1">
    <source>
        <dbReference type="SAM" id="Phobius"/>
    </source>
</evidence>
<keyword evidence="1" id="KW-0472">Membrane</keyword>
<keyword evidence="1" id="KW-1133">Transmembrane helix</keyword>
<gene>
    <name evidence="2" type="ORF">FXF47_07690</name>
</gene>
<feature type="transmembrane region" description="Helical" evidence="1">
    <location>
        <begin position="7"/>
        <end position="28"/>
    </location>
</feature>
<keyword evidence="1" id="KW-0812">Transmembrane</keyword>
<evidence type="ECO:0000313" key="3">
    <source>
        <dbReference type="Proteomes" id="UP000324143"/>
    </source>
</evidence>
<organism evidence="2 3">
    <name type="scientific">Candidatus Mcinerneyibacterium aminivorans</name>
    <dbReference type="NCBI Taxonomy" id="2703815"/>
    <lineage>
        <taxon>Bacteria</taxon>
        <taxon>Candidatus Macinerneyibacteriota</taxon>
        <taxon>Candidatus Mcinerneyibacteria</taxon>
        <taxon>Candidatus Mcinerneyibacteriales</taxon>
        <taxon>Candidatus Mcinerneyibacteriaceae</taxon>
        <taxon>Candidatus Mcinerneyibacterium</taxon>
    </lineage>
</organism>
<dbReference type="Pfam" id="PF11146">
    <property type="entry name" value="DUF2905"/>
    <property type="match status" value="1"/>
</dbReference>
<dbReference type="PANTHER" id="PTHR36443:SF1">
    <property type="entry name" value="BSR5223 PROTEIN"/>
    <property type="match status" value="1"/>
</dbReference>
<comment type="caution">
    <text evidence="2">The sequence shown here is derived from an EMBL/GenBank/DDBJ whole genome shotgun (WGS) entry which is preliminary data.</text>
</comment>
<protein>
    <submittedName>
        <fullName evidence="2">DUF2905 domain-containing protein</fullName>
    </submittedName>
</protein>
<dbReference type="InterPro" id="IPR021320">
    <property type="entry name" value="DUF2905"/>
</dbReference>
<dbReference type="PANTHER" id="PTHR36443">
    <property type="entry name" value="BSR5223 PROTEIN"/>
    <property type="match status" value="1"/>
</dbReference>
<evidence type="ECO:0000313" key="2">
    <source>
        <dbReference type="EMBL" id="TYB30738.1"/>
    </source>
</evidence>
<feature type="transmembrane region" description="Helical" evidence="1">
    <location>
        <begin position="48"/>
        <end position="71"/>
    </location>
</feature>
<dbReference type="Proteomes" id="UP000324143">
    <property type="component" value="Unassembled WGS sequence"/>
</dbReference>
<reference evidence="2" key="1">
    <citation type="submission" date="2019-08" db="EMBL/GenBank/DDBJ databases">
        <title>Genomic characterization of a novel candidate phylum (ARYD3) from a high temperature, high salinity tertiary oil reservoir in north central Oklahoma, USA.</title>
        <authorList>
            <person name="Youssef N.H."/>
            <person name="Yadav A."/>
            <person name="Elshahed M.S."/>
        </authorList>
    </citation>
    <scope>NUCLEOTIDE SEQUENCE [LARGE SCALE GENOMIC DNA]</scope>
    <source>
        <strain evidence="2">ARYD3</strain>
    </source>
</reference>
<dbReference type="EMBL" id="VSIX01000087">
    <property type="protein sequence ID" value="TYB30738.1"/>
    <property type="molecule type" value="Genomic_DNA"/>
</dbReference>
<keyword evidence="3" id="KW-1185">Reference proteome</keyword>
<name>A0A5D0MHJ9_9BACT</name>
<proteinExistence type="predicted"/>
<sequence>MQLNKEVAKLIILAGIVLVFLGVLIYFTNGKIKLFNLPGDIYIEKKNFTFYFPITSMVIISIIISIIIRLFKSL</sequence>